<proteinExistence type="predicted"/>
<dbReference type="AlphaFoldDB" id="A0A9W8ZRG0"/>
<dbReference type="EMBL" id="JANVFS010000054">
    <property type="protein sequence ID" value="KAJ4464990.1"/>
    <property type="molecule type" value="Genomic_DNA"/>
</dbReference>
<keyword evidence="1" id="KW-0732">Signal</keyword>
<feature type="chain" id="PRO_5040747226" evidence="1">
    <location>
        <begin position="22"/>
        <end position="196"/>
    </location>
</feature>
<feature type="signal peptide" evidence="1">
    <location>
        <begin position="1"/>
        <end position="21"/>
    </location>
</feature>
<evidence type="ECO:0000313" key="2">
    <source>
        <dbReference type="EMBL" id="KAJ4464990.1"/>
    </source>
</evidence>
<evidence type="ECO:0000256" key="1">
    <source>
        <dbReference type="SAM" id="SignalP"/>
    </source>
</evidence>
<sequence>MRILFTVFAFATLLLLERTFASPLIAKRMPEAHSNNLVFIGYRFMFLNLQKRTATIYNKKNTLVYTTREYTQLGKGAYLTRRLGDWVEDYVCAVYADAAKLAPAKKERESPVREEVIKTKLKMKEESIHKVILVSGIWGSNDRYSEVQMLIPPYLLADKHSIGKLGIYVTCVPWDNRAELPTNEDADWGSLSIVGY</sequence>
<evidence type="ECO:0000313" key="3">
    <source>
        <dbReference type="Proteomes" id="UP001150238"/>
    </source>
</evidence>
<dbReference type="Proteomes" id="UP001150238">
    <property type="component" value="Unassembled WGS sequence"/>
</dbReference>
<dbReference type="Pfam" id="PF19287">
    <property type="entry name" value="DUF5910"/>
    <property type="match status" value="1"/>
</dbReference>
<organism evidence="2 3">
    <name type="scientific">Lentinula lateritia</name>
    <dbReference type="NCBI Taxonomy" id="40482"/>
    <lineage>
        <taxon>Eukaryota</taxon>
        <taxon>Fungi</taxon>
        <taxon>Dikarya</taxon>
        <taxon>Basidiomycota</taxon>
        <taxon>Agaricomycotina</taxon>
        <taxon>Agaricomycetes</taxon>
        <taxon>Agaricomycetidae</taxon>
        <taxon>Agaricales</taxon>
        <taxon>Marasmiineae</taxon>
        <taxon>Omphalotaceae</taxon>
        <taxon>Lentinula</taxon>
    </lineage>
</organism>
<reference evidence="2" key="2">
    <citation type="journal article" date="2023" name="Proc. Natl. Acad. Sci. U.S.A.">
        <title>A global phylogenomic analysis of the shiitake genus Lentinula.</title>
        <authorList>
            <person name="Sierra-Patev S."/>
            <person name="Min B."/>
            <person name="Naranjo-Ortiz M."/>
            <person name="Looney B."/>
            <person name="Konkel Z."/>
            <person name="Slot J.C."/>
            <person name="Sakamoto Y."/>
            <person name="Steenwyk J.L."/>
            <person name="Rokas A."/>
            <person name="Carro J."/>
            <person name="Camarero S."/>
            <person name="Ferreira P."/>
            <person name="Molpeceres G."/>
            <person name="Ruiz-Duenas F.J."/>
            <person name="Serrano A."/>
            <person name="Henrissat B."/>
            <person name="Drula E."/>
            <person name="Hughes K.W."/>
            <person name="Mata J.L."/>
            <person name="Ishikawa N.K."/>
            <person name="Vargas-Isla R."/>
            <person name="Ushijima S."/>
            <person name="Smith C.A."/>
            <person name="Donoghue J."/>
            <person name="Ahrendt S."/>
            <person name="Andreopoulos W."/>
            <person name="He G."/>
            <person name="LaButti K."/>
            <person name="Lipzen A."/>
            <person name="Ng V."/>
            <person name="Riley R."/>
            <person name="Sandor L."/>
            <person name="Barry K."/>
            <person name="Martinez A.T."/>
            <person name="Xiao Y."/>
            <person name="Gibbons J.G."/>
            <person name="Terashima K."/>
            <person name="Grigoriev I.V."/>
            <person name="Hibbett D."/>
        </authorList>
    </citation>
    <scope>NUCLEOTIDE SEQUENCE</scope>
    <source>
        <strain evidence="2">Sp2 HRB7682 ss15</strain>
    </source>
</reference>
<gene>
    <name evidence="2" type="ORF">C8J55DRAFT_493625</name>
</gene>
<accession>A0A9W8ZRG0</accession>
<protein>
    <submittedName>
        <fullName evidence="2">Uncharacterized protein</fullName>
    </submittedName>
</protein>
<comment type="caution">
    <text evidence="2">The sequence shown here is derived from an EMBL/GenBank/DDBJ whole genome shotgun (WGS) entry which is preliminary data.</text>
</comment>
<reference evidence="2" key="1">
    <citation type="submission" date="2022-08" db="EMBL/GenBank/DDBJ databases">
        <authorList>
            <consortium name="DOE Joint Genome Institute"/>
            <person name="Min B."/>
            <person name="Riley R."/>
            <person name="Sierra-Patev S."/>
            <person name="Naranjo-Ortiz M."/>
            <person name="Looney B."/>
            <person name="Konkel Z."/>
            <person name="Slot J.C."/>
            <person name="Sakamoto Y."/>
            <person name="Steenwyk J.L."/>
            <person name="Rokas A."/>
            <person name="Carro J."/>
            <person name="Camarero S."/>
            <person name="Ferreira P."/>
            <person name="Molpeceres G."/>
            <person name="Ruiz-Duenas F.J."/>
            <person name="Serrano A."/>
            <person name="Henrissat B."/>
            <person name="Drula E."/>
            <person name="Hughes K.W."/>
            <person name="Mata J.L."/>
            <person name="Ishikawa N.K."/>
            <person name="Vargas-Isla R."/>
            <person name="Ushijima S."/>
            <person name="Smith C.A."/>
            <person name="Ahrendt S."/>
            <person name="Andreopoulos W."/>
            <person name="He G."/>
            <person name="Labutti K."/>
            <person name="Lipzen A."/>
            <person name="Ng V."/>
            <person name="Sandor L."/>
            <person name="Barry K."/>
            <person name="Martinez A.T."/>
            <person name="Xiao Y."/>
            <person name="Gibbons J.G."/>
            <person name="Terashima K."/>
            <person name="Hibbett D.S."/>
            <person name="Grigoriev I.V."/>
        </authorList>
    </citation>
    <scope>NUCLEOTIDE SEQUENCE</scope>
    <source>
        <strain evidence="2">Sp2 HRB7682 ss15</strain>
    </source>
</reference>
<name>A0A9W8ZRG0_9AGAR</name>
<dbReference type="InterPro" id="IPR045564">
    <property type="entry name" value="DUF5910"/>
</dbReference>